<dbReference type="CDD" id="cd07984">
    <property type="entry name" value="LPLAT_LABLAT-like"/>
    <property type="match status" value="1"/>
</dbReference>
<accession>A0A1S8CZ23</accession>
<evidence type="ECO:0000256" key="1">
    <source>
        <dbReference type="ARBA" id="ARBA00022475"/>
    </source>
</evidence>
<evidence type="ECO:0000256" key="5">
    <source>
        <dbReference type="ARBA" id="ARBA00022985"/>
    </source>
</evidence>
<dbReference type="UniPathway" id="UPA00360">
    <property type="reaction ID" value="UER00485"/>
</dbReference>
<comment type="subcellular location">
    <subcellularLocation>
        <location evidence="9">Cell inner membrane</location>
        <topology evidence="9">Single-pass membrane protein</topology>
    </subcellularLocation>
</comment>
<keyword evidence="11" id="KW-1185">Reference proteome</keyword>
<dbReference type="InterPro" id="IPR004960">
    <property type="entry name" value="LipA_acyltrans"/>
</dbReference>
<comment type="pathway">
    <text evidence="9">Glycolipid biosynthesis; KDO(2)-lipid A biosynthesis; KDO(2)-lipid A from CMP-3-deoxy-D-manno-octulosonate and lipid IV(A): step 3/4.</text>
</comment>
<keyword evidence="1 9" id="KW-1003">Cell membrane</keyword>
<evidence type="ECO:0000256" key="2">
    <source>
        <dbReference type="ARBA" id="ARBA00022519"/>
    </source>
</evidence>
<keyword evidence="6 9" id="KW-1133">Transmembrane helix</keyword>
<dbReference type="UniPathway" id="UPA00030"/>
<keyword evidence="5 9" id="KW-0448">Lipopolysaccharide biosynthesis</keyword>
<protein>
    <recommendedName>
        <fullName evidence="9">Lipid A biosynthesis acyltransferase</fullName>
        <ecNumber evidence="9">2.3.1.241</ecNumber>
    </recommendedName>
    <alternativeName>
        <fullName evidence="9">Kdo(2)-lipid IV(A) acyltransferase</fullName>
    </alternativeName>
</protein>
<dbReference type="Proteomes" id="UP000192132">
    <property type="component" value="Unassembled WGS sequence"/>
</dbReference>
<feature type="short sequence motif" description="HXXXXD motif" evidence="9">
    <location>
        <begin position="137"/>
        <end position="142"/>
    </location>
</feature>
<dbReference type="Pfam" id="PF03279">
    <property type="entry name" value="Lip_A_acyltrans"/>
    <property type="match status" value="1"/>
</dbReference>
<keyword evidence="7 9" id="KW-0472">Membrane</keyword>
<comment type="function">
    <text evidence="9">Catalyzes the transfer of an acyl chain from an acyl-[acyl-carrier-protein] (ACP) to a Kdo(2)-lipid IV(A) to form a Kdo(2)-(acyl)-lipid IV(A).</text>
</comment>
<dbReference type="EC" id="2.3.1.241" evidence="9"/>
<keyword evidence="2 9" id="KW-0997">Cell inner membrane</keyword>
<dbReference type="GO" id="GO:0036104">
    <property type="term" value="P:Kdo2-lipid A biosynthetic process"/>
    <property type="evidence" value="ECO:0007669"/>
    <property type="project" value="UniProtKB-UniRule"/>
</dbReference>
<name>A0A1S8CZ23_9GAMM</name>
<comment type="pathway">
    <text evidence="9">Bacterial outer membrane biogenesis; lipopolysaccharide biosynthesis.</text>
</comment>
<dbReference type="PIRSF" id="PIRSF026649">
    <property type="entry name" value="MsbB"/>
    <property type="match status" value="1"/>
</dbReference>
<dbReference type="OrthoDB" id="9803456at2"/>
<evidence type="ECO:0000313" key="10">
    <source>
        <dbReference type="EMBL" id="ONG42115.1"/>
    </source>
</evidence>
<evidence type="ECO:0000313" key="11">
    <source>
        <dbReference type="Proteomes" id="UP000192132"/>
    </source>
</evidence>
<evidence type="ECO:0000256" key="3">
    <source>
        <dbReference type="ARBA" id="ARBA00022679"/>
    </source>
</evidence>
<sequence length="311" mass="36383">MSSSPHHTTEPQFSRAFLAPKYWGIWLCILLLLPWAYAPWLMQRVLGRIIGQLLWKALKSRRKTTLTNLRVCYPGLTDAEYQRMGLDVFENMGIGILESLTAWYNPKRFNGKVSISGLEHLQQAQAEQRGILMLGLHSTLLDAGGLLCSYYFNLDVVYRPQNNPMLDWLIYRSRHNIYDQQIDRSNIRLLVRRLKEKKIIWYSPDQDFGLKQGVMAPFYGVPAATVTAQRRLIKMTNAAVMSMHFYRQDDRKPHYHIHITPALQNYPTNDEVADATTSNQLIEQQLNLAPTQYMWFHRRFKTRPEGYSRIY</sequence>
<dbReference type="STRING" id="1907941.BKE30_01015"/>
<reference evidence="10 11" key="1">
    <citation type="submission" date="2016-10" db="EMBL/GenBank/DDBJ databases">
        <title>Draft Genome sequence of Alkanindiges sp. strain H1.</title>
        <authorList>
            <person name="Subhash Y."/>
            <person name="Lee S."/>
        </authorList>
    </citation>
    <scope>NUCLEOTIDE SEQUENCE [LARGE SCALE GENOMIC DNA]</scope>
    <source>
        <strain evidence="10 11">H1</strain>
    </source>
</reference>
<dbReference type="AlphaFoldDB" id="A0A1S8CZ23"/>
<comment type="catalytic activity">
    <reaction evidence="9">
        <text>an alpha-Kdo-(2-&gt;4)-alpha-Kdo-(2-&gt;6)-lipid IVA + a fatty acyl-[ACP] = an alpha-Kdo-(2-&gt;4)-alpha-Kdo-(2-&gt;6)-(acyl)-lipid IVA + holo-[ACP]</text>
        <dbReference type="Rhea" id="RHEA:69396"/>
        <dbReference type="Rhea" id="RHEA-COMP:9685"/>
        <dbReference type="Rhea" id="RHEA-COMP:14125"/>
        <dbReference type="ChEBI" id="CHEBI:64479"/>
        <dbReference type="ChEBI" id="CHEBI:138651"/>
        <dbReference type="ChEBI" id="CHEBI:176429"/>
        <dbReference type="ChEBI" id="CHEBI:176430"/>
        <dbReference type="EC" id="2.3.1.241"/>
    </reaction>
</comment>
<dbReference type="GO" id="GO:0009103">
    <property type="term" value="P:lipopolysaccharide biosynthetic process"/>
    <property type="evidence" value="ECO:0007669"/>
    <property type="project" value="UniProtKB-UniRule"/>
</dbReference>
<dbReference type="RefSeq" id="WP_076876806.1">
    <property type="nucleotide sequence ID" value="NZ_MLCN01000003.1"/>
</dbReference>
<proteinExistence type="inferred from homology"/>
<evidence type="ECO:0000256" key="8">
    <source>
        <dbReference type="ARBA" id="ARBA00023315"/>
    </source>
</evidence>
<keyword evidence="3 9" id="KW-0808">Transferase</keyword>
<evidence type="ECO:0000256" key="4">
    <source>
        <dbReference type="ARBA" id="ARBA00022692"/>
    </source>
</evidence>
<keyword evidence="4 9" id="KW-0812">Transmembrane</keyword>
<feature type="transmembrane region" description="Helical" evidence="9">
    <location>
        <begin position="23"/>
        <end position="42"/>
    </location>
</feature>
<dbReference type="HAMAP" id="MF_01942">
    <property type="entry name" value="Lipid_A_LpxL_LpxP"/>
    <property type="match status" value="1"/>
</dbReference>
<organism evidence="10 11">
    <name type="scientific">Alkanindiges hydrocarboniclasticus</name>
    <dbReference type="NCBI Taxonomy" id="1907941"/>
    <lineage>
        <taxon>Bacteria</taxon>
        <taxon>Pseudomonadati</taxon>
        <taxon>Pseudomonadota</taxon>
        <taxon>Gammaproteobacteria</taxon>
        <taxon>Moraxellales</taxon>
        <taxon>Moraxellaceae</taxon>
        <taxon>Alkanindiges</taxon>
    </lineage>
</organism>
<dbReference type="EMBL" id="MLCN01000003">
    <property type="protein sequence ID" value="ONG42115.1"/>
    <property type="molecule type" value="Genomic_DNA"/>
</dbReference>
<dbReference type="GO" id="GO:0005886">
    <property type="term" value="C:plasma membrane"/>
    <property type="evidence" value="ECO:0007669"/>
    <property type="project" value="UniProtKB-SubCell"/>
</dbReference>
<comment type="similarity">
    <text evidence="9">Belongs to the LpxL/LpxM/LpxP family.</text>
</comment>
<dbReference type="NCBIfam" id="TIGR02207">
    <property type="entry name" value="lipid_A_htrB"/>
    <property type="match status" value="1"/>
</dbReference>
<dbReference type="GO" id="GO:0008913">
    <property type="term" value="F:Kdo2-lipid IVA acyltransferase activity"/>
    <property type="evidence" value="ECO:0007669"/>
    <property type="project" value="UniProtKB-EC"/>
</dbReference>
<evidence type="ECO:0000256" key="9">
    <source>
        <dbReference type="HAMAP-Rule" id="MF_01942"/>
    </source>
</evidence>
<keyword evidence="8 9" id="KW-0012">Acyltransferase</keyword>
<evidence type="ECO:0000256" key="7">
    <source>
        <dbReference type="ARBA" id="ARBA00023136"/>
    </source>
</evidence>
<comment type="caution">
    <text evidence="10">The sequence shown here is derived from an EMBL/GenBank/DDBJ whole genome shotgun (WGS) entry which is preliminary data.</text>
</comment>
<dbReference type="PANTHER" id="PTHR30606">
    <property type="entry name" value="LIPID A BIOSYNTHESIS LAUROYL ACYLTRANSFERASE"/>
    <property type="match status" value="1"/>
</dbReference>
<evidence type="ECO:0000256" key="6">
    <source>
        <dbReference type="ARBA" id="ARBA00022989"/>
    </source>
</evidence>
<dbReference type="GO" id="GO:0009245">
    <property type="term" value="P:lipid A biosynthetic process"/>
    <property type="evidence" value="ECO:0007669"/>
    <property type="project" value="InterPro"/>
</dbReference>
<dbReference type="InterPro" id="IPR011920">
    <property type="entry name" value="Lipid_A_LpxL_LpxP"/>
</dbReference>
<dbReference type="PANTHER" id="PTHR30606:SF9">
    <property type="entry name" value="LIPID A BIOSYNTHESIS LAUROYLTRANSFERASE"/>
    <property type="match status" value="1"/>
</dbReference>
<gene>
    <name evidence="9" type="primary">lpxL</name>
    <name evidence="10" type="ORF">BKE30_01015</name>
</gene>